<name>A0A8H7UHJ7_MORIS</name>
<evidence type="ECO:0000313" key="2">
    <source>
        <dbReference type="Proteomes" id="UP000654370"/>
    </source>
</evidence>
<dbReference type="EMBL" id="JAEPQZ010000003">
    <property type="protein sequence ID" value="KAG2183320.1"/>
    <property type="molecule type" value="Genomic_DNA"/>
</dbReference>
<sequence>MIKSTHTLTRAAYRHTSIRYASVLASIPRQPPVHWTAPIVTPAEEPITIPSNNAFHPDVIPAKAKARINLQSISNMLDVAQRLVRELQVQHQPGQAHLVEQVQAIVKEQKKLMKLLESPKKE</sequence>
<dbReference type="Proteomes" id="UP000654370">
    <property type="component" value="Unassembled WGS sequence"/>
</dbReference>
<protein>
    <submittedName>
        <fullName evidence="1">Uncharacterized protein</fullName>
    </submittedName>
</protein>
<dbReference type="AlphaFoldDB" id="A0A8H7UHJ7"/>
<evidence type="ECO:0000313" key="1">
    <source>
        <dbReference type="EMBL" id="KAG2183320.1"/>
    </source>
</evidence>
<dbReference type="OrthoDB" id="2225742at2759"/>
<keyword evidence="2" id="KW-1185">Reference proteome</keyword>
<comment type="caution">
    <text evidence="1">The sequence shown here is derived from an EMBL/GenBank/DDBJ whole genome shotgun (WGS) entry which is preliminary data.</text>
</comment>
<accession>A0A8H7UHJ7</accession>
<gene>
    <name evidence="1" type="ORF">INT43_006325</name>
</gene>
<reference evidence="1" key="1">
    <citation type="submission" date="2020-12" db="EMBL/GenBank/DDBJ databases">
        <title>Metabolic potential, ecology and presence of endohyphal bacteria is reflected in genomic diversity of Mucoromycotina.</title>
        <authorList>
            <person name="Muszewska A."/>
            <person name="Okrasinska A."/>
            <person name="Steczkiewicz K."/>
            <person name="Drgas O."/>
            <person name="Orlowska M."/>
            <person name="Perlinska-Lenart U."/>
            <person name="Aleksandrzak-Piekarczyk T."/>
            <person name="Szatraj K."/>
            <person name="Zielenkiewicz U."/>
            <person name="Pilsyk S."/>
            <person name="Malc E."/>
            <person name="Mieczkowski P."/>
            <person name="Kruszewska J.S."/>
            <person name="Biernat P."/>
            <person name="Pawlowska J."/>
        </authorList>
    </citation>
    <scope>NUCLEOTIDE SEQUENCE</scope>
    <source>
        <strain evidence="1">WA0000067209</strain>
    </source>
</reference>
<proteinExistence type="predicted"/>
<organism evidence="1 2">
    <name type="scientific">Mortierella isabellina</name>
    <name type="common">Filamentous fungus</name>
    <name type="synonym">Umbelopsis isabellina</name>
    <dbReference type="NCBI Taxonomy" id="91625"/>
    <lineage>
        <taxon>Eukaryota</taxon>
        <taxon>Fungi</taxon>
        <taxon>Fungi incertae sedis</taxon>
        <taxon>Mucoromycota</taxon>
        <taxon>Mucoromycotina</taxon>
        <taxon>Umbelopsidomycetes</taxon>
        <taxon>Umbelopsidales</taxon>
        <taxon>Umbelopsidaceae</taxon>
        <taxon>Umbelopsis</taxon>
    </lineage>
</organism>